<feature type="non-terminal residue" evidence="13">
    <location>
        <position position="1"/>
    </location>
</feature>
<comment type="similarity">
    <text evidence="3">Belongs to the peptidase M67A family. CSN5 subfamily.</text>
</comment>
<evidence type="ECO:0000256" key="1">
    <source>
        <dbReference type="ARBA" id="ARBA00004123"/>
    </source>
</evidence>
<keyword evidence="11" id="KW-0482">Metalloprotease</keyword>
<comment type="subcellular location">
    <subcellularLocation>
        <location evidence="2">Cytoplasm</location>
    </subcellularLocation>
    <subcellularLocation>
        <location evidence="1">Nucleus</location>
    </subcellularLocation>
</comment>
<evidence type="ECO:0000313" key="14">
    <source>
        <dbReference type="Proteomes" id="UP000054560"/>
    </source>
</evidence>
<evidence type="ECO:0000256" key="4">
    <source>
        <dbReference type="ARBA" id="ARBA00014880"/>
    </source>
</evidence>
<proteinExistence type="inferred from homology"/>
<evidence type="ECO:0000256" key="6">
    <source>
        <dbReference type="ARBA" id="ARBA00022670"/>
    </source>
</evidence>
<dbReference type="RefSeq" id="XP_014147202.1">
    <property type="nucleotide sequence ID" value="XM_014291727.1"/>
</dbReference>
<evidence type="ECO:0000256" key="5">
    <source>
        <dbReference type="ARBA" id="ARBA00022490"/>
    </source>
</evidence>
<sequence>IDPVRTAAAGKVDLGAFLTYPADNLPKAASEEQHQFIPSDKIADFGAHANHYYQLTVTYFKSDLDRALFEELWKEYWMNTLSSSNVEG</sequence>
<dbReference type="AlphaFoldDB" id="A0A0L0F999"/>
<dbReference type="Gene3D" id="3.40.140.10">
    <property type="entry name" value="Cytidine Deaminase, domain 2"/>
    <property type="match status" value="1"/>
</dbReference>
<evidence type="ECO:0000256" key="10">
    <source>
        <dbReference type="ARBA" id="ARBA00022833"/>
    </source>
</evidence>
<keyword evidence="7" id="KW-0479">Metal-binding</keyword>
<dbReference type="GO" id="GO:0008237">
    <property type="term" value="F:metallopeptidase activity"/>
    <property type="evidence" value="ECO:0007669"/>
    <property type="project" value="UniProtKB-KW"/>
</dbReference>
<evidence type="ECO:0000256" key="12">
    <source>
        <dbReference type="ARBA" id="ARBA00023242"/>
    </source>
</evidence>
<evidence type="ECO:0000256" key="3">
    <source>
        <dbReference type="ARBA" id="ARBA00006008"/>
    </source>
</evidence>
<keyword evidence="10" id="KW-0862">Zinc</keyword>
<evidence type="ECO:0000256" key="2">
    <source>
        <dbReference type="ARBA" id="ARBA00004496"/>
    </source>
</evidence>
<accession>A0A0L0F999</accession>
<evidence type="ECO:0000256" key="11">
    <source>
        <dbReference type="ARBA" id="ARBA00023049"/>
    </source>
</evidence>
<keyword evidence="5" id="KW-0963">Cytoplasm</keyword>
<dbReference type="GeneID" id="25914646"/>
<keyword evidence="9" id="KW-0378">Hydrolase</keyword>
<keyword evidence="14" id="KW-1185">Reference proteome</keyword>
<dbReference type="FunFam" id="3.40.140.10:FF:000203">
    <property type="entry name" value="COP9 signalosome complex subunit 5"/>
    <property type="match status" value="1"/>
</dbReference>
<dbReference type="GO" id="GO:0005737">
    <property type="term" value="C:cytoplasm"/>
    <property type="evidence" value="ECO:0007669"/>
    <property type="project" value="UniProtKB-SubCell"/>
</dbReference>
<reference evidence="13 14" key="1">
    <citation type="submission" date="2011-02" db="EMBL/GenBank/DDBJ databases">
        <title>The Genome Sequence of Sphaeroforma arctica JP610.</title>
        <authorList>
            <consortium name="The Broad Institute Genome Sequencing Platform"/>
            <person name="Russ C."/>
            <person name="Cuomo C."/>
            <person name="Young S.K."/>
            <person name="Zeng Q."/>
            <person name="Gargeya S."/>
            <person name="Alvarado L."/>
            <person name="Berlin A."/>
            <person name="Chapman S.B."/>
            <person name="Chen Z."/>
            <person name="Freedman E."/>
            <person name="Gellesch M."/>
            <person name="Goldberg J."/>
            <person name="Griggs A."/>
            <person name="Gujja S."/>
            <person name="Heilman E."/>
            <person name="Heiman D."/>
            <person name="Howarth C."/>
            <person name="Mehta T."/>
            <person name="Neiman D."/>
            <person name="Pearson M."/>
            <person name="Roberts A."/>
            <person name="Saif S."/>
            <person name="Shea T."/>
            <person name="Shenoy N."/>
            <person name="Sisk P."/>
            <person name="Stolte C."/>
            <person name="Sykes S."/>
            <person name="White J."/>
            <person name="Yandava C."/>
            <person name="Burger G."/>
            <person name="Gray M.W."/>
            <person name="Holland P.W.H."/>
            <person name="King N."/>
            <person name="Lang F.B.F."/>
            <person name="Roger A.J."/>
            <person name="Ruiz-Trillo I."/>
            <person name="Haas B."/>
            <person name="Nusbaum C."/>
            <person name="Birren B."/>
        </authorList>
    </citation>
    <scope>NUCLEOTIDE SEQUENCE [LARGE SCALE GENOMIC DNA]</scope>
    <source>
        <strain evidence="13 14">JP610</strain>
    </source>
</reference>
<dbReference type="GO" id="GO:0046872">
    <property type="term" value="F:metal ion binding"/>
    <property type="evidence" value="ECO:0007669"/>
    <property type="project" value="UniProtKB-KW"/>
</dbReference>
<evidence type="ECO:0000256" key="9">
    <source>
        <dbReference type="ARBA" id="ARBA00022801"/>
    </source>
</evidence>
<protein>
    <recommendedName>
        <fullName evidence="4">COP9 signalosome complex subunit 5</fullName>
    </recommendedName>
</protein>
<dbReference type="eggNOG" id="KOG1554">
    <property type="taxonomic scope" value="Eukaryota"/>
</dbReference>
<keyword evidence="6" id="KW-0645">Protease</keyword>
<keyword evidence="8" id="KW-0736">Signalosome</keyword>
<dbReference type="GO" id="GO:0008180">
    <property type="term" value="C:COP9 signalosome"/>
    <property type="evidence" value="ECO:0007669"/>
    <property type="project" value="UniProtKB-KW"/>
</dbReference>
<dbReference type="GO" id="GO:0006508">
    <property type="term" value="P:proteolysis"/>
    <property type="evidence" value="ECO:0007669"/>
    <property type="project" value="UniProtKB-KW"/>
</dbReference>
<keyword evidence="12" id="KW-0539">Nucleus</keyword>
<feature type="non-terminal residue" evidence="13">
    <location>
        <position position="88"/>
    </location>
</feature>
<evidence type="ECO:0000256" key="8">
    <source>
        <dbReference type="ARBA" id="ARBA00022790"/>
    </source>
</evidence>
<gene>
    <name evidence="13" type="ORF">SARC_14142</name>
</gene>
<dbReference type="Proteomes" id="UP000054560">
    <property type="component" value="Unassembled WGS sequence"/>
</dbReference>
<evidence type="ECO:0000313" key="13">
    <source>
        <dbReference type="EMBL" id="KNC73300.1"/>
    </source>
</evidence>
<organism evidence="13 14">
    <name type="scientific">Sphaeroforma arctica JP610</name>
    <dbReference type="NCBI Taxonomy" id="667725"/>
    <lineage>
        <taxon>Eukaryota</taxon>
        <taxon>Ichthyosporea</taxon>
        <taxon>Ichthyophonida</taxon>
        <taxon>Sphaeroforma</taxon>
    </lineage>
</organism>
<dbReference type="EMBL" id="KQ245806">
    <property type="protein sequence ID" value="KNC73300.1"/>
    <property type="molecule type" value="Genomic_DNA"/>
</dbReference>
<dbReference type="OrthoDB" id="10266268at2759"/>
<evidence type="ECO:0000256" key="7">
    <source>
        <dbReference type="ARBA" id="ARBA00022723"/>
    </source>
</evidence>
<dbReference type="STRING" id="667725.A0A0L0F999"/>
<name>A0A0L0F999_9EUKA</name>